<sequence length="469" mass="51772">MSAEIPGAGESAERKGLSPVRRSAPSLEQLAARYHKDRNGVDDGKRDESSQAELRAEQSDTKPSLKRLGLTGRLGTVVDSGATSAPTVKHAKTPSLNEIRARLNQRGVDVTSSKWSKNGSSPTKETVLKESTMDHSLSDDSLSKKGTESVSNSVLEHAGSTDDEKLLAKSTTAQDNLPTSDTRLPSTHAAPNDIENEKQKQNPDNNSSSQSKDGRTAALAGKSGEKKHPLQHKWYVIIIHDRTLYYDGQSHQKPSNSDQYESKLKCIGYFVTLETFFDTFATLHRPSQLSRNTNYHLFKSGIKPMWEDPANAQGGRWVLTLREQANAPGGRVTHEALLDRSWMWLVFGLIGEQLDDNDQVTGAVCSLRARGDRIALWLRNKQPVEAVNAIGDRFIKLLELESVANLQLEFSANDGSKGDYMSLRNPPKPKQEPVSVGEAPVLNTWLDSNLTLHPTDHAWYYAQHASSKE</sequence>
<comment type="similarity">
    <text evidence="1">Belongs to the eukaryotic initiation factor 4E family.</text>
</comment>
<dbReference type="Gene3D" id="3.30.760.10">
    <property type="entry name" value="RNA Cap, Translation Initiation Factor Eif4e"/>
    <property type="match status" value="1"/>
</dbReference>
<dbReference type="AlphaFoldDB" id="A0AAF0FIE7"/>
<proteinExistence type="inferred from homology"/>
<keyword evidence="4" id="KW-1185">Reference proteome</keyword>
<protein>
    <submittedName>
        <fullName evidence="3">Uncharacterized protein</fullName>
    </submittedName>
</protein>
<evidence type="ECO:0000313" key="4">
    <source>
        <dbReference type="Proteomes" id="UP001214628"/>
    </source>
</evidence>
<feature type="region of interest" description="Disordered" evidence="2">
    <location>
        <begin position="1"/>
        <end position="226"/>
    </location>
</feature>
<reference evidence="3" key="1">
    <citation type="submission" date="2023-02" db="EMBL/GenBank/DDBJ databases">
        <title>Mating type loci evolution in Malassezia.</title>
        <authorList>
            <person name="Coelho M.A."/>
        </authorList>
    </citation>
    <scope>NUCLEOTIDE SEQUENCE</scope>
    <source>
        <strain evidence="3">CBS 14136</strain>
    </source>
</reference>
<dbReference type="InterPro" id="IPR001040">
    <property type="entry name" value="TIF_eIF_4E"/>
</dbReference>
<keyword evidence="1" id="KW-0648">Protein biosynthesis</keyword>
<feature type="compositionally biased region" description="Polar residues" evidence="2">
    <location>
        <begin position="169"/>
        <end position="185"/>
    </location>
</feature>
<organism evidence="3 4">
    <name type="scientific">Malassezia psittaci</name>
    <dbReference type="NCBI Taxonomy" id="1821823"/>
    <lineage>
        <taxon>Eukaryota</taxon>
        <taxon>Fungi</taxon>
        <taxon>Dikarya</taxon>
        <taxon>Basidiomycota</taxon>
        <taxon>Ustilaginomycotina</taxon>
        <taxon>Malasseziomycetes</taxon>
        <taxon>Malasseziales</taxon>
        <taxon>Malasseziaceae</taxon>
        <taxon>Malassezia</taxon>
    </lineage>
</organism>
<feature type="compositionally biased region" description="Polar residues" evidence="2">
    <location>
        <begin position="202"/>
        <end position="211"/>
    </location>
</feature>
<dbReference type="InterPro" id="IPR023398">
    <property type="entry name" value="TIF_eIF4e-like"/>
</dbReference>
<evidence type="ECO:0000313" key="3">
    <source>
        <dbReference type="EMBL" id="WFD45053.1"/>
    </source>
</evidence>
<dbReference type="GO" id="GO:0000340">
    <property type="term" value="F:RNA 7-methylguanosine cap binding"/>
    <property type="evidence" value="ECO:0007669"/>
    <property type="project" value="TreeGrafter"/>
</dbReference>
<accession>A0AAF0FIE7</accession>
<dbReference type="SUPFAM" id="SSF55418">
    <property type="entry name" value="eIF4e-like"/>
    <property type="match status" value="1"/>
</dbReference>
<dbReference type="GO" id="GO:0003743">
    <property type="term" value="F:translation initiation factor activity"/>
    <property type="evidence" value="ECO:0007669"/>
    <property type="project" value="UniProtKB-KW"/>
</dbReference>
<gene>
    <name evidence="3" type="ORF">MPSI1_003730</name>
</gene>
<dbReference type="EMBL" id="CP118381">
    <property type="protein sequence ID" value="WFD45053.1"/>
    <property type="molecule type" value="Genomic_DNA"/>
</dbReference>
<name>A0AAF0FIE7_9BASI</name>
<dbReference type="Proteomes" id="UP001214628">
    <property type="component" value="Chromosome 7"/>
</dbReference>
<keyword evidence="1" id="KW-0396">Initiation factor</keyword>
<dbReference type="Pfam" id="PF01652">
    <property type="entry name" value="IF4E"/>
    <property type="match status" value="1"/>
</dbReference>
<feature type="compositionally biased region" description="Basic and acidic residues" evidence="2">
    <location>
        <begin position="37"/>
        <end position="60"/>
    </location>
</feature>
<dbReference type="PANTHER" id="PTHR11960">
    <property type="entry name" value="EUKARYOTIC TRANSLATION INITIATION FACTOR 4E RELATED"/>
    <property type="match status" value="1"/>
</dbReference>
<dbReference type="PANTHER" id="PTHR11960:SF73">
    <property type="entry name" value="TRANSLATION INITIATION FACTOR 4E, PUTATIVE-RELATED"/>
    <property type="match status" value="1"/>
</dbReference>
<feature type="compositionally biased region" description="Low complexity" evidence="2">
    <location>
        <begin position="67"/>
        <end position="78"/>
    </location>
</feature>
<feature type="compositionally biased region" description="Polar residues" evidence="2">
    <location>
        <begin position="110"/>
        <end position="124"/>
    </location>
</feature>
<feature type="compositionally biased region" description="Basic and acidic residues" evidence="2">
    <location>
        <begin position="126"/>
        <end position="147"/>
    </location>
</feature>
<dbReference type="GO" id="GO:0016281">
    <property type="term" value="C:eukaryotic translation initiation factor 4F complex"/>
    <property type="evidence" value="ECO:0007669"/>
    <property type="project" value="TreeGrafter"/>
</dbReference>
<keyword evidence="1" id="KW-0694">RNA-binding</keyword>
<evidence type="ECO:0000256" key="1">
    <source>
        <dbReference type="RuleBase" id="RU004374"/>
    </source>
</evidence>
<evidence type="ECO:0000256" key="2">
    <source>
        <dbReference type="SAM" id="MobiDB-lite"/>
    </source>
</evidence>